<feature type="domain" description="C2H2-type" evidence="7">
    <location>
        <begin position="105"/>
        <end position="132"/>
    </location>
</feature>
<organism evidence="8 9">
    <name type="scientific">Staurois parvus</name>
    <dbReference type="NCBI Taxonomy" id="386267"/>
    <lineage>
        <taxon>Eukaryota</taxon>
        <taxon>Metazoa</taxon>
        <taxon>Chordata</taxon>
        <taxon>Craniata</taxon>
        <taxon>Vertebrata</taxon>
        <taxon>Euteleostomi</taxon>
        <taxon>Amphibia</taxon>
        <taxon>Batrachia</taxon>
        <taxon>Anura</taxon>
        <taxon>Neobatrachia</taxon>
        <taxon>Ranoidea</taxon>
        <taxon>Ranidae</taxon>
        <taxon>Staurois</taxon>
    </lineage>
</organism>
<dbReference type="Gene3D" id="3.30.160.60">
    <property type="entry name" value="Classic Zinc Finger"/>
    <property type="match status" value="4"/>
</dbReference>
<evidence type="ECO:0000259" key="7">
    <source>
        <dbReference type="PROSITE" id="PS50157"/>
    </source>
</evidence>
<evidence type="ECO:0000256" key="5">
    <source>
        <dbReference type="ARBA" id="ARBA00023242"/>
    </source>
</evidence>
<keyword evidence="3 6" id="KW-0863">Zinc-finger</keyword>
<name>A0ABN9EEY4_9NEOB</name>
<keyword evidence="9" id="KW-1185">Reference proteome</keyword>
<feature type="domain" description="C2H2-type" evidence="7">
    <location>
        <begin position="32"/>
        <end position="59"/>
    </location>
</feature>
<dbReference type="PANTHER" id="PTHR24377">
    <property type="entry name" value="IP01015P-RELATED"/>
    <property type="match status" value="1"/>
</dbReference>
<dbReference type="Proteomes" id="UP001162483">
    <property type="component" value="Unassembled WGS sequence"/>
</dbReference>
<reference evidence="8" key="1">
    <citation type="submission" date="2023-05" db="EMBL/GenBank/DDBJ databases">
        <authorList>
            <person name="Stuckert A."/>
        </authorList>
    </citation>
    <scope>NUCLEOTIDE SEQUENCE</scope>
</reference>
<evidence type="ECO:0000256" key="4">
    <source>
        <dbReference type="ARBA" id="ARBA00022833"/>
    </source>
</evidence>
<dbReference type="EMBL" id="CATNWA010015420">
    <property type="protein sequence ID" value="CAI9583223.1"/>
    <property type="molecule type" value="Genomic_DNA"/>
</dbReference>
<accession>A0ABN9EEY4</accession>
<evidence type="ECO:0000256" key="3">
    <source>
        <dbReference type="ARBA" id="ARBA00022771"/>
    </source>
</evidence>
<evidence type="ECO:0000313" key="9">
    <source>
        <dbReference type="Proteomes" id="UP001162483"/>
    </source>
</evidence>
<proteinExistence type="predicted"/>
<feature type="domain" description="C2H2-type" evidence="7">
    <location>
        <begin position="77"/>
        <end position="104"/>
    </location>
</feature>
<feature type="domain" description="C2H2-type" evidence="7">
    <location>
        <begin position="4"/>
        <end position="31"/>
    </location>
</feature>
<protein>
    <recommendedName>
        <fullName evidence="7">C2H2-type domain-containing protein</fullName>
    </recommendedName>
</protein>
<evidence type="ECO:0000313" key="8">
    <source>
        <dbReference type="EMBL" id="CAI9583223.1"/>
    </source>
</evidence>
<dbReference type="SUPFAM" id="SSF57667">
    <property type="entry name" value="beta-beta-alpha zinc fingers"/>
    <property type="match status" value="2"/>
</dbReference>
<keyword evidence="4" id="KW-0862">Zinc</keyword>
<dbReference type="PROSITE" id="PS50157">
    <property type="entry name" value="ZINC_FINGER_C2H2_2"/>
    <property type="match status" value="4"/>
</dbReference>
<dbReference type="InterPro" id="IPR050826">
    <property type="entry name" value="Krueppel_C2H2_ZnFinger"/>
</dbReference>
<sequence length="216" mass="25696">EHPYPCSECGKCFSYKSRLYIYQRSYTGEKPYVCPECGKYFSVNLSLHTHQRSYTRRSCIPVRSAGNIFHHKREQPYSCSECGKCFTYKSRLYIYQRSYTGEKPYVCPECGKYFSVKPSLHTHQRSYMEEKLYTCSECGKCFFREALFFIYDRDLIWGKSRIGNKRGVRAAKVLRLIYCMEIELYVLNYMFKLRRGSPRGVLEENQKEDNVKQIKT</sequence>
<keyword evidence="5" id="KW-0539">Nucleus</keyword>
<dbReference type="InterPro" id="IPR036236">
    <property type="entry name" value="Znf_C2H2_sf"/>
</dbReference>
<comment type="caution">
    <text evidence="8">The sequence shown here is derived from an EMBL/GenBank/DDBJ whole genome shotgun (WGS) entry which is preliminary data.</text>
</comment>
<evidence type="ECO:0000256" key="6">
    <source>
        <dbReference type="PROSITE-ProRule" id="PRU00042"/>
    </source>
</evidence>
<keyword evidence="1" id="KW-0479">Metal-binding</keyword>
<evidence type="ECO:0000256" key="2">
    <source>
        <dbReference type="ARBA" id="ARBA00022737"/>
    </source>
</evidence>
<dbReference type="InterPro" id="IPR013087">
    <property type="entry name" value="Znf_C2H2_type"/>
</dbReference>
<keyword evidence="2" id="KW-0677">Repeat</keyword>
<gene>
    <name evidence="8" type="ORF">SPARVUS_LOCUS9770933</name>
</gene>
<evidence type="ECO:0000256" key="1">
    <source>
        <dbReference type="ARBA" id="ARBA00022723"/>
    </source>
</evidence>
<dbReference type="Pfam" id="PF00096">
    <property type="entry name" value="zf-C2H2"/>
    <property type="match status" value="2"/>
</dbReference>
<feature type="non-terminal residue" evidence="8">
    <location>
        <position position="1"/>
    </location>
</feature>